<dbReference type="EMBL" id="CM023481">
    <property type="protein sequence ID" value="KAH6948199.1"/>
    <property type="molecule type" value="Genomic_DNA"/>
</dbReference>
<gene>
    <name evidence="1" type="ORF">HPB50_023161</name>
</gene>
<keyword evidence="2" id="KW-1185">Reference proteome</keyword>
<name>A0ACB7TQ84_HYAAI</name>
<sequence length="142" mass="15501">MLDCGRLGVVGLIRRRTGVGSECLRRRLITDPVCNMSAFLKQARGCWKEAAVYSDKPEGICAHKVDAMFRRCLVRITRQSSCEDDERAKQRIRGEVDSQRAHCAGASARRAAAAPLSLVAPSVARFLSAGATVLALCRLRAN</sequence>
<accession>A0ACB7TQ84</accession>
<evidence type="ECO:0000313" key="2">
    <source>
        <dbReference type="Proteomes" id="UP000821845"/>
    </source>
</evidence>
<proteinExistence type="predicted"/>
<reference evidence="1" key="1">
    <citation type="submission" date="2020-05" db="EMBL/GenBank/DDBJ databases">
        <title>Large-scale comparative analyses of tick genomes elucidate their genetic diversity and vector capacities.</title>
        <authorList>
            <person name="Jia N."/>
            <person name="Wang J."/>
            <person name="Shi W."/>
            <person name="Du L."/>
            <person name="Sun Y."/>
            <person name="Zhan W."/>
            <person name="Jiang J."/>
            <person name="Wang Q."/>
            <person name="Zhang B."/>
            <person name="Ji P."/>
            <person name="Sakyi L.B."/>
            <person name="Cui X."/>
            <person name="Yuan T."/>
            <person name="Jiang B."/>
            <person name="Yang W."/>
            <person name="Lam T.T.-Y."/>
            <person name="Chang Q."/>
            <person name="Ding S."/>
            <person name="Wang X."/>
            <person name="Zhu J."/>
            <person name="Ruan X."/>
            <person name="Zhao L."/>
            <person name="Wei J."/>
            <person name="Que T."/>
            <person name="Du C."/>
            <person name="Cheng J."/>
            <person name="Dai P."/>
            <person name="Han X."/>
            <person name="Huang E."/>
            <person name="Gao Y."/>
            <person name="Liu J."/>
            <person name="Shao H."/>
            <person name="Ye R."/>
            <person name="Li L."/>
            <person name="Wei W."/>
            <person name="Wang X."/>
            <person name="Wang C."/>
            <person name="Yang T."/>
            <person name="Huo Q."/>
            <person name="Li W."/>
            <person name="Guo W."/>
            <person name="Chen H."/>
            <person name="Zhou L."/>
            <person name="Ni X."/>
            <person name="Tian J."/>
            <person name="Zhou Y."/>
            <person name="Sheng Y."/>
            <person name="Liu T."/>
            <person name="Pan Y."/>
            <person name="Xia L."/>
            <person name="Li J."/>
            <person name="Zhao F."/>
            <person name="Cao W."/>
        </authorList>
    </citation>
    <scope>NUCLEOTIDE SEQUENCE</scope>
    <source>
        <strain evidence="1">Hyas-2018</strain>
    </source>
</reference>
<dbReference type="Proteomes" id="UP000821845">
    <property type="component" value="Chromosome 1"/>
</dbReference>
<comment type="caution">
    <text evidence="1">The sequence shown here is derived from an EMBL/GenBank/DDBJ whole genome shotgun (WGS) entry which is preliminary data.</text>
</comment>
<evidence type="ECO:0000313" key="1">
    <source>
        <dbReference type="EMBL" id="KAH6948199.1"/>
    </source>
</evidence>
<protein>
    <submittedName>
        <fullName evidence="1">Uncharacterized protein</fullName>
    </submittedName>
</protein>
<organism evidence="1 2">
    <name type="scientific">Hyalomma asiaticum</name>
    <name type="common">Tick</name>
    <dbReference type="NCBI Taxonomy" id="266040"/>
    <lineage>
        <taxon>Eukaryota</taxon>
        <taxon>Metazoa</taxon>
        <taxon>Ecdysozoa</taxon>
        <taxon>Arthropoda</taxon>
        <taxon>Chelicerata</taxon>
        <taxon>Arachnida</taxon>
        <taxon>Acari</taxon>
        <taxon>Parasitiformes</taxon>
        <taxon>Ixodida</taxon>
        <taxon>Ixodoidea</taxon>
        <taxon>Ixodidae</taxon>
        <taxon>Hyalomminae</taxon>
        <taxon>Hyalomma</taxon>
    </lineage>
</organism>